<accession>A0A848H5M3</accession>
<keyword evidence="6" id="KW-1185">Reference proteome</keyword>
<protein>
    <submittedName>
        <fullName evidence="5">D-2-hydroxyacid dehydrogenase family protein</fullName>
    </submittedName>
</protein>
<proteinExistence type="inferred from homology"/>
<evidence type="ECO:0000256" key="2">
    <source>
        <dbReference type="ARBA" id="ARBA00023002"/>
    </source>
</evidence>
<evidence type="ECO:0000313" key="5">
    <source>
        <dbReference type="EMBL" id="NML44819.1"/>
    </source>
</evidence>
<dbReference type="Proteomes" id="UP000541185">
    <property type="component" value="Unassembled WGS sequence"/>
</dbReference>
<comment type="caution">
    <text evidence="5">The sequence shown here is derived from an EMBL/GenBank/DDBJ whole genome shotgun (WGS) entry which is preliminary data.</text>
</comment>
<keyword evidence="2" id="KW-0560">Oxidoreductase</keyword>
<dbReference type="PANTHER" id="PTHR42789:SF1">
    <property type="entry name" value="D-ISOMER SPECIFIC 2-HYDROXYACID DEHYDROGENASE FAMILY PROTEIN (AFU_ORTHOLOGUE AFUA_6G10090)"/>
    <property type="match status" value="1"/>
</dbReference>
<dbReference type="EMBL" id="JABBFX010000001">
    <property type="protein sequence ID" value="NML44819.1"/>
    <property type="molecule type" value="Genomic_DNA"/>
</dbReference>
<comment type="similarity">
    <text evidence="1">Belongs to the D-isomer specific 2-hydroxyacid dehydrogenase family.</text>
</comment>
<organism evidence="5 6">
    <name type="scientific">Ramlibacter agri</name>
    <dbReference type="NCBI Taxonomy" id="2728837"/>
    <lineage>
        <taxon>Bacteria</taxon>
        <taxon>Pseudomonadati</taxon>
        <taxon>Pseudomonadota</taxon>
        <taxon>Betaproteobacteria</taxon>
        <taxon>Burkholderiales</taxon>
        <taxon>Comamonadaceae</taxon>
        <taxon>Ramlibacter</taxon>
    </lineage>
</organism>
<name>A0A848H5M3_9BURK</name>
<dbReference type="GO" id="GO:0016491">
    <property type="term" value="F:oxidoreductase activity"/>
    <property type="evidence" value="ECO:0007669"/>
    <property type="project" value="UniProtKB-KW"/>
</dbReference>
<feature type="domain" description="D-isomer specific 2-hydroxyacid dehydrogenase NAD-binding" evidence="4">
    <location>
        <begin position="119"/>
        <end position="295"/>
    </location>
</feature>
<dbReference type="GO" id="GO:0051287">
    <property type="term" value="F:NAD binding"/>
    <property type="evidence" value="ECO:0007669"/>
    <property type="project" value="InterPro"/>
</dbReference>
<dbReference type="InterPro" id="IPR006140">
    <property type="entry name" value="D-isomer_DH_NAD-bd"/>
</dbReference>
<dbReference type="PANTHER" id="PTHR42789">
    <property type="entry name" value="D-ISOMER SPECIFIC 2-HYDROXYACID DEHYDROGENASE FAMILY PROTEIN (AFU_ORTHOLOGUE AFUA_6G10090)"/>
    <property type="match status" value="1"/>
</dbReference>
<dbReference type="SUPFAM" id="SSF52283">
    <property type="entry name" value="Formate/glycerate dehydrogenase catalytic domain-like"/>
    <property type="match status" value="1"/>
</dbReference>
<evidence type="ECO:0000256" key="1">
    <source>
        <dbReference type="ARBA" id="ARBA00005854"/>
    </source>
</evidence>
<dbReference type="InterPro" id="IPR036291">
    <property type="entry name" value="NAD(P)-bd_dom_sf"/>
</dbReference>
<dbReference type="Gene3D" id="3.40.50.720">
    <property type="entry name" value="NAD(P)-binding Rossmann-like Domain"/>
    <property type="match status" value="2"/>
</dbReference>
<dbReference type="SUPFAM" id="SSF51735">
    <property type="entry name" value="NAD(P)-binding Rossmann-fold domains"/>
    <property type="match status" value="1"/>
</dbReference>
<evidence type="ECO:0000256" key="3">
    <source>
        <dbReference type="ARBA" id="ARBA00023027"/>
    </source>
</evidence>
<sequence>MNEIALPNVVVLDDWESALTEGPRWAALKQRTRLAVHRDTVQDEALFALVRDAQALVLNRDRTPLTADLIARMPALETVVHTGPRNMKLDRAALDARGIPVQGTDGGPGRESTCEQAWSLILAARRRLLQQVRTVEAGGWRQPGLDALPAMLHGKRLGLLGLGNIGSLVARVGAAFGMELVTWSPHMTPERAAEAGARSVPLEELMATSDVVTIHLVASASTTGLVDARLLALMKPDAVLVNTSRASLVVQDDLVQALKAGRPGVAALDVFDEEPLPLQHPLRGVPNVLITPHMGFLAQDAMLAYSDGVAGVLEQWLAGRRA</sequence>
<reference evidence="5 6" key="1">
    <citation type="submission" date="2020-04" db="EMBL/GenBank/DDBJ databases">
        <title>Ramlibacter sp. G-1-2-2 isolated from soil.</title>
        <authorList>
            <person name="Dahal R.H."/>
        </authorList>
    </citation>
    <scope>NUCLEOTIDE SEQUENCE [LARGE SCALE GENOMIC DNA]</scope>
    <source>
        <strain evidence="5 6">G-1-2-2</strain>
    </source>
</reference>
<evidence type="ECO:0000313" key="6">
    <source>
        <dbReference type="Proteomes" id="UP000541185"/>
    </source>
</evidence>
<keyword evidence="3" id="KW-0520">NAD</keyword>
<evidence type="ECO:0000259" key="4">
    <source>
        <dbReference type="Pfam" id="PF02826"/>
    </source>
</evidence>
<dbReference type="Pfam" id="PF02826">
    <property type="entry name" value="2-Hacid_dh_C"/>
    <property type="match status" value="1"/>
</dbReference>
<gene>
    <name evidence="5" type="ORF">HHL11_13765</name>
</gene>
<dbReference type="AlphaFoldDB" id="A0A848H5M3"/>
<dbReference type="RefSeq" id="WP_169418922.1">
    <property type="nucleotide sequence ID" value="NZ_JABBFX010000001.1"/>
</dbReference>
<dbReference type="InterPro" id="IPR050857">
    <property type="entry name" value="D-2-hydroxyacid_DH"/>
</dbReference>